<gene>
    <name evidence="2" type="ORF">L2725_17175</name>
</gene>
<evidence type="ECO:0000259" key="1">
    <source>
        <dbReference type="Pfam" id="PF12680"/>
    </source>
</evidence>
<protein>
    <submittedName>
        <fullName evidence="2">Nuclear transport factor 2 family protein</fullName>
    </submittedName>
</protein>
<evidence type="ECO:0000313" key="2">
    <source>
        <dbReference type="EMBL" id="MCL2915488.1"/>
    </source>
</evidence>
<feature type="domain" description="SnoaL-like" evidence="1">
    <location>
        <begin position="11"/>
        <end position="97"/>
    </location>
</feature>
<dbReference type="RefSeq" id="WP_249250069.1">
    <property type="nucleotide sequence ID" value="NZ_JAKIKT010000007.1"/>
</dbReference>
<proteinExistence type="predicted"/>
<organism evidence="2 3">
    <name type="scientific">Shewanella corallii</name>
    <dbReference type="NCBI Taxonomy" id="560080"/>
    <lineage>
        <taxon>Bacteria</taxon>
        <taxon>Pseudomonadati</taxon>
        <taxon>Pseudomonadota</taxon>
        <taxon>Gammaproteobacteria</taxon>
        <taxon>Alteromonadales</taxon>
        <taxon>Shewanellaceae</taxon>
        <taxon>Shewanella</taxon>
    </lineage>
</organism>
<evidence type="ECO:0000313" key="3">
    <source>
        <dbReference type="Proteomes" id="UP001202831"/>
    </source>
</evidence>
<dbReference type="SUPFAM" id="SSF54427">
    <property type="entry name" value="NTF2-like"/>
    <property type="match status" value="1"/>
</dbReference>
<name>A0ABT0NAK9_9GAMM</name>
<dbReference type="InterPro" id="IPR037401">
    <property type="entry name" value="SnoaL-like"/>
</dbReference>
<comment type="caution">
    <text evidence="2">The sequence shown here is derived from an EMBL/GenBank/DDBJ whole genome shotgun (WGS) entry which is preliminary data.</text>
</comment>
<accession>A0ABT0NAK9</accession>
<sequence>MTTTQSNERIIRQHLEKLQQGDLYGVMADFDDDAILVMATGVIKGKAAIEEVFAGFLAGIIPPEKTTWTVDQLLVEGDVGYLVWSAKSNSHEISFASDSFFLQEGKIKAQTSAGIIQDLMY</sequence>
<keyword evidence="3" id="KW-1185">Reference proteome</keyword>
<dbReference type="Proteomes" id="UP001202831">
    <property type="component" value="Unassembled WGS sequence"/>
</dbReference>
<dbReference type="EMBL" id="JAKIKT010000007">
    <property type="protein sequence ID" value="MCL2915488.1"/>
    <property type="molecule type" value="Genomic_DNA"/>
</dbReference>
<dbReference type="Gene3D" id="3.10.450.50">
    <property type="match status" value="1"/>
</dbReference>
<reference evidence="2 3" key="1">
    <citation type="submission" date="2022-01" db="EMBL/GenBank/DDBJ databases">
        <title>Whole genome-based taxonomy of the Shewanellaceae.</title>
        <authorList>
            <person name="Martin-Rodriguez A.J."/>
        </authorList>
    </citation>
    <scope>NUCLEOTIDE SEQUENCE [LARGE SCALE GENOMIC DNA]</scope>
    <source>
        <strain evidence="2 3">DSM 21332</strain>
    </source>
</reference>
<dbReference type="InterPro" id="IPR032710">
    <property type="entry name" value="NTF2-like_dom_sf"/>
</dbReference>
<dbReference type="Pfam" id="PF12680">
    <property type="entry name" value="SnoaL_2"/>
    <property type="match status" value="1"/>
</dbReference>